<organism evidence="2 3">
    <name type="scientific">Rotaria sordida</name>
    <dbReference type="NCBI Taxonomy" id="392033"/>
    <lineage>
        <taxon>Eukaryota</taxon>
        <taxon>Metazoa</taxon>
        <taxon>Spiralia</taxon>
        <taxon>Gnathifera</taxon>
        <taxon>Rotifera</taxon>
        <taxon>Eurotatoria</taxon>
        <taxon>Bdelloidea</taxon>
        <taxon>Philodinida</taxon>
        <taxon>Philodinidae</taxon>
        <taxon>Rotaria</taxon>
    </lineage>
</organism>
<proteinExistence type="predicted"/>
<sequence length="55" mass="5828">CEGGSSTERLMSIGNKDDEAEIVDGEDGDANDSIVDIDSEDTDDKAVVDVDIHES</sequence>
<feature type="compositionally biased region" description="Acidic residues" evidence="1">
    <location>
        <begin position="18"/>
        <end position="43"/>
    </location>
</feature>
<feature type="non-terminal residue" evidence="2">
    <location>
        <position position="1"/>
    </location>
</feature>
<gene>
    <name evidence="2" type="ORF">JBS370_LOCUS40342</name>
</gene>
<dbReference type="Proteomes" id="UP000663836">
    <property type="component" value="Unassembled WGS sequence"/>
</dbReference>
<evidence type="ECO:0000313" key="2">
    <source>
        <dbReference type="EMBL" id="CAF4299696.1"/>
    </source>
</evidence>
<protein>
    <submittedName>
        <fullName evidence="2">Uncharacterized protein</fullName>
    </submittedName>
</protein>
<evidence type="ECO:0000256" key="1">
    <source>
        <dbReference type="SAM" id="MobiDB-lite"/>
    </source>
</evidence>
<feature type="region of interest" description="Disordered" evidence="1">
    <location>
        <begin position="1"/>
        <end position="55"/>
    </location>
</feature>
<feature type="compositionally biased region" description="Basic and acidic residues" evidence="1">
    <location>
        <begin position="44"/>
        <end position="55"/>
    </location>
</feature>
<comment type="caution">
    <text evidence="2">The sequence shown here is derived from an EMBL/GenBank/DDBJ whole genome shotgun (WGS) entry which is preliminary data.</text>
</comment>
<dbReference type="AlphaFoldDB" id="A0A820HVV0"/>
<accession>A0A820HVV0</accession>
<reference evidence="2" key="1">
    <citation type="submission" date="2021-02" db="EMBL/GenBank/DDBJ databases">
        <authorList>
            <person name="Nowell W R."/>
        </authorList>
    </citation>
    <scope>NUCLEOTIDE SEQUENCE</scope>
</reference>
<evidence type="ECO:0000313" key="3">
    <source>
        <dbReference type="Proteomes" id="UP000663836"/>
    </source>
</evidence>
<dbReference type="EMBL" id="CAJOBD010035336">
    <property type="protein sequence ID" value="CAF4299696.1"/>
    <property type="molecule type" value="Genomic_DNA"/>
</dbReference>
<name>A0A820HVV0_9BILA</name>